<dbReference type="InterPro" id="IPR034922">
    <property type="entry name" value="REX1-like_exo"/>
</dbReference>
<keyword evidence="3" id="KW-0540">Nuclease</keyword>
<evidence type="ECO:0000256" key="5">
    <source>
        <dbReference type="ARBA" id="ARBA00022839"/>
    </source>
</evidence>
<reference evidence="9 10" key="1">
    <citation type="submission" date="2016-10" db="EMBL/GenBank/DDBJ databases">
        <authorList>
            <person name="Cai Z."/>
        </authorList>
    </citation>
    <scope>NUCLEOTIDE SEQUENCE [LARGE SCALE GENOMIC DNA]</scope>
</reference>
<evidence type="ECO:0000256" key="3">
    <source>
        <dbReference type="ARBA" id="ARBA00022722"/>
    </source>
</evidence>
<evidence type="ECO:0000256" key="1">
    <source>
        <dbReference type="ARBA" id="ARBA00004123"/>
    </source>
</evidence>
<evidence type="ECO:0000313" key="10">
    <source>
        <dbReference type="Proteomes" id="UP000256970"/>
    </source>
</evidence>
<keyword evidence="10" id="KW-1185">Reference proteome</keyword>
<evidence type="ECO:0000313" key="9">
    <source>
        <dbReference type="EMBL" id="SZX65541.1"/>
    </source>
</evidence>
<evidence type="ECO:0000259" key="8">
    <source>
        <dbReference type="SMART" id="SM00479"/>
    </source>
</evidence>
<feature type="compositionally biased region" description="Low complexity" evidence="7">
    <location>
        <begin position="503"/>
        <end position="518"/>
    </location>
</feature>
<proteinExistence type="inferred from homology"/>
<dbReference type="InterPro" id="IPR036397">
    <property type="entry name" value="RNaseH_sf"/>
</dbReference>
<keyword evidence="6" id="KW-0539">Nucleus</keyword>
<dbReference type="Proteomes" id="UP000256970">
    <property type="component" value="Unassembled WGS sequence"/>
</dbReference>
<dbReference type="STRING" id="3088.A0A383VK13"/>
<evidence type="ECO:0000256" key="6">
    <source>
        <dbReference type="ARBA" id="ARBA00023242"/>
    </source>
</evidence>
<dbReference type="SMART" id="SM00479">
    <property type="entry name" value="EXOIII"/>
    <property type="match status" value="1"/>
</dbReference>
<dbReference type="PANTHER" id="PTHR12801:SF115">
    <property type="entry name" value="FI18136P1-RELATED"/>
    <property type="match status" value="1"/>
</dbReference>
<dbReference type="PANTHER" id="PTHR12801">
    <property type="entry name" value="RNA EXONUCLEASE REXO1 / RECO3 FAMILY MEMBER-RELATED"/>
    <property type="match status" value="1"/>
</dbReference>
<evidence type="ECO:0000256" key="4">
    <source>
        <dbReference type="ARBA" id="ARBA00022801"/>
    </source>
</evidence>
<sequence length="534" mass="56893">MKVSDICQYEKPVLVNAVKLSQRKQLLTDKGGWKEWLQSVDPNAKLSDPKHHSVQRLAEFLAALSSQKPDPRAPARELLQPQKLLKRLLPWLQKCRQEEQQLQAQAKKKAAAAPPANPVQAGILSLVQRTQRHPRFKPNYSFNSYEKGWTRTERLVLPDPAHPLVLLALDCEMCATAGNDKELLQVAVVDQDGKQLMKELVQPSSEVLDYRTALTGITAEHLQGVTTTRKAAAARVAALLQPGTVLVGHSLHYDLQSLQLDHQPVIDTALLFSYEGLASATPSLTHLAEQLLGQQLRGGSSSSSSSSSGQQQQPHDSVEDASAALSLVKAELERLRSEEGPTPPLPPPANKVDKEQQSKLCVHKLPDGTTAAAVRSAFVAACKKAAAGAEAAPAEAAAAAVEAAAVQELGGPGSKPQLLLAFPHPGLANDVFAALPGGVFTDSMGRHSKRLQLQGGKQVVVRKMACHSGFAYGKDKAQDRGVKKPGSKQQRKGGKKGSEKRPASSIQSAAAAAAAAAAAKKKQKKSKSSTAAPA</sequence>
<feature type="region of interest" description="Disordered" evidence="7">
    <location>
        <begin position="333"/>
        <end position="355"/>
    </location>
</feature>
<dbReference type="InterPro" id="IPR012337">
    <property type="entry name" value="RNaseH-like_sf"/>
</dbReference>
<dbReference type="CDD" id="cd06145">
    <property type="entry name" value="REX1_like"/>
    <property type="match status" value="1"/>
</dbReference>
<dbReference type="GO" id="GO:0004527">
    <property type="term" value="F:exonuclease activity"/>
    <property type="evidence" value="ECO:0007669"/>
    <property type="project" value="UniProtKB-KW"/>
</dbReference>
<feature type="domain" description="Exonuclease" evidence="8">
    <location>
        <begin position="165"/>
        <end position="337"/>
    </location>
</feature>
<keyword evidence="5" id="KW-0269">Exonuclease</keyword>
<comment type="similarity">
    <text evidence="2">Belongs to the REXO1/REXO3 family.</text>
</comment>
<evidence type="ECO:0000256" key="7">
    <source>
        <dbReference type="SAM" id="MobiDB-lite"/>
    </source>
</evidence>
<feature type="region of interest" description="Disordered" evidence="7">
    <location>
        <begin position="295"/>
        <end position="320"/>
    </location>
</feature>
<keyword evidence="4" id="KW-0378">Hydrolase</keyword>
<dbReference type="Pfam" id="PF00929">
    <property type="entry name" value="RNase_T"/>
    <property type="match status" value="1"/>
</dbReference>
<organism evidence="9 10">
    <name type="scientific">Tetradesmus obliquus</name>
    <name type="common">Green alga</name>
    <name type="synonym">Acutodesmus obliquus</name>
    <dbReference type="NCBI Taxonomy" id="3088"/>
    <lineage>
        <taxon>Eukaryota</taxon>
        <taxon>Viridiplantae</taxon>
        <taxon>Chlorophyta</taxon>
        <taxon>core chlorophytes</taxon>
        <taxon>Chlorophyceae</taxon>
        <taxon>CS clade</taxon>
        <taxon>Sphaeropleales</taxon>
        <taxon>Scenedesmaceae</taxon>
        <taxon>Tetradesmus</taxon>
    </lineage>
</organism>
<gene>
    <name evidence="9" type="ORF">BQ4739_LOCUS6021</name>
</gene>
<evidence type="ECO:0000256" key="2">
    <source>
        <dbReference type="ARBA" id="ARBA00006357"/>
    </source>
</evidence>
<protein>
    <recommendedName>
        <fullName evidence="8">Exonuclease domain-containing protein</fullName>
    </recommendedName>
</protein>
<dbReference type="InterPro" id="IPR013520">
    <property type="entry name" value="Ribonucl_H"/>
</dbReference>
<dbReference type="Gene3D" id="3.30.420.10">
    <property type="entry name" value="Ribonuclease H-like superfamily/Ribonuclease H"/>
    <property type="match status" value="1"/>
</dbReference>
<dbReference type="EMBL" id="FNXT01000650">
    <property type="protein sequence ID" value="SZX65541.1"/>
    <property type="molecule type" value="Genomic_DNA"/>
</dbReference>
<dbReference type="GO" id="GO:0003676">
    <property type="term" value="F:nucleic acid binding"/>
    <property type="evidence" value="ECO:0007669"/>
    <property type="project" value="InterPro"/>
</dbReference>
<name>A0A383VK13_TETOB</name>
<dbReference type="InterPro" id="IPR047021">
    <property type="entry name" value="REXO1/3/4-like"/>
</dbReference>
<feature type="compositionally biased region" description="Basic residues" evidence="7">
    <location>
        <begin position="483"/>
        <end position="495"/>
    </location>
</feature>
<dbReference type="SUPFAM" id="SSF53098">
    <property type="entry name" value="Ribonuclease H-like"/>
    <property type="match status" value="1"/>
</dbReference>
<feature type="compositionally biased region" description="Low complexity" evidence="7">
    <location>
        <begin position="295"/>
        <end position="313"/>
    </location>
</feature>
<dbReference type="AlphaFoldDB" id="A0A383VK13"/>
<accession>A0A383VK13</accession>
<feature type="region of interest" description="Disordered" evidence="7">
    <location>
        <begin position="475"/>
        <end position="534"/>
    </location>
</feature>
<dbReference type="GO" id="GO:0005634">
    <property type="term" value="C:nucleus"/>
    <property type="evidence" value="ECO:0007669"/>
    <property type="project" value="UniProtKB-SubCell"/>
</dbReference>
<comment type="subcellular location">
    <subcellularLocation>
        <location evidence="1">Nucleus</location>
    </subcellularLocation>
</comment>